<dbReference type="Proteomes" id="UP000192772">
    <property type="component" value="Unassembled WGS sequence"/>
</dbReference>
<evidence type="ECO:0000313" key="3">
    <source>
        <dbReference type="Proteomes" id="UP000192772"/>
    </source>
</evidence>
<protein>
    <recommendedName>
        <fullName evidence="1">ARB-07466-like C-terminal domain-containing protein</fullName>
    </recommendedName>
</protein>
<feature type="domain" description="ARB-07466-like C-terminal" evidence="1">
    <location>
        <begin position="83"/>
        <end position="186"/>
    </location>
</feature>
<sequence>MGRHALAKTRRRPRLAVVAGAISAAALFLVGGDGHPQGSDAAECCEAMAAAPAPSAPPVQLMAAQPPPPPPVPPELPQGVAKETGLQVDTILAARAVSATFPEILDIGGVRSDPLKWHPHGLAIDVMIPNARSEAGKALGDSVLAYVLENAERFGLVHAIWRQTIYKPDGSERLMSNRGSDTANHYDHVHIATRGGGFPSEGQVYLR</sequence>
<dbReference type="InterPro" id="IPR058593">
    <property type="entry name" value="ARB_07466-like_C"/>
</dbReference>
<accession>A0A1X0D8Z0</accession>
<proteinExistence type="predicted"/>
<organism evidence="2 3">
    <name type="scientific">Mycolicibacterium elephantis</name>
    <dbReference type="NCBI Taxonomy" id="81858"/>
    <lineage>
        <taxon>Bacteria</taxon>
        <taxon>Bacillati</taxon>
        <taxon>Actinomycetota</taxon>
        <taxon>Actinomycetes</taxon>
        <taxon>Mycobacteriales</taxon>
        <taxon>Mycobacteriaceae</taxon>
        <taxon>Mycolicibacterium</taxon>
    </lineage>
</organism>
<evidence type="ECO:0000313" key="2">
    <source>
        <dbReference type="EMBL" id="ORA68827.1"/>
    </source>
</evidence>
<comment type="caution">
    <text evidence="2">The sequence shown here is derived from an EMBL/GenBank/DDBJ whole genome shotgun (WGS) entry which is preliminary data.</text>
</comment>
<reference evidence="2 3" key="1">
    <citation type="submission" date="2017-02" db="EMBL/GenBank/DDBJ databases">
        <title>The new phylogeny of genus Mycobacterium.</title>
        <authorList>
            <person name="Tortoli E."/>
            <person name="Trovato A."/>
            <person name="Cirillo D.M."/>
        </authorList>
    </citation>
    <scope>NUCLEOTIDE SEQUENCE [LARGE SCALE GENOMIC DNA]</scope>
    <source>
        <strain evidence="2 3">FI-09383</strain>
    </source>
</reference>
<dbReference type="STRING" id="81858.BST23_03180"/>
<dbReference type="AlphaFoldDB" id="A0A1X0D8Z0"/>
<dbReference type="EMBL" id="MVHP01000002">
    <property type="protein sequence ID" value="ORA68827.1"/>
    <property type="molecule type" value="Genomic_DNA"/>
</dbReference>
<evidence type="ECO:0000259" key="1">
    <source>
        <dbReference type="Pfam" id="PF26571"/>
    </source>
</evidence>
<gene>
    <name evidence="2" type="ORF">BST23_03180</name>
</gene>
<name>A0A1X0D8Z0_9MYCO</name>
<dbReference type="Pfam" id="PF26571">
    <property type="entry name" value="VldE"/>
    <property type="match status" value="1"/>
</dbReference>